<evidence type="ECO:0000256" key="1">
    <source>
        <dbReference type="SAM" id="Phobius"/>
    </source>
</evidence>
<evidence type="ECO:0000313" key="2">
    <source>
        <dbReference type="EMBL" id="RWT17506.1"/>
    </source>
</evidence>
<dbReference type="Proteomes" id="UP000288843">
    <property type="component" value="Unassembled WGS sequence"/>
</dbReference>
<keyword evidence="1" id="KW-0812">Transmembrane</keyword>
<dbReference type="EMBL" id="QKOX01000037">
    <property type="protein sequence ID" value="RWT17506.1"/>
    <property type="molecule type" value="Genomic_DNA"/>
</dbReference>
<feature type="transmembrane region" description="Helical" evidence="1">
    <location>
        <begin position="54"/>
        <end position="72"/>
    </location>
</feature>
<comment type="caution">
    <text evidence="2">The sequence shown here is derived from an EMBL/GenBank/DDBJ whole genome shotgun (WGS) entry which is preliminary data.</text>
</comment>
<keyword evidence="1" id="KW-1133">Transmembrane helix</keyword>
<keyword evidence="1" id="KW-0472">Membrane</keyword>
<name>A0A443VG61_RAOPL</name>
<accession>A0A443VG61</accession>
<evidence type="ECO:0000313" key="3">
    <source>
        <dbReference type="Proteomes" id="UP000288843"/>
    </source>
</evidence>
<sequence length="74" mass="8225">MVSFNGKGLMRIKVAHYMSKHVVAFTTAESKRDAGKVFGTNEVLVSCHTGEMEAYIISFHFILSIIAVSYLIDL</sequence>
<protein>
    <submittedName>
        <fullName evidence="2">Uncharacterized protein</fullName>
    </submittedName>
</protein>
<reference evidence="2 3" key="1">
    <citation type="submission" date="2018-06" db="EMBL/GenBank/DDBJ databases">
        <title>Carbapenemase-producing Enterobacteriaceae present in wastewater treatment plant effluent and nearby surface waters in the US.</title>
        <authorList>
            <person name="Mathys D.A."/>
            <person name="Mollenkopf D.F."/>
            <person name="Feicht S.M."/>
            <person name="Adams R.J."/>
            <person name="Albers A.L."/>
            <person name="Stuever D.M."/>
            <person name="Daniels J.B."/>
            <person name="Wittum T.E."/>
        </authorList>
    </citation>
    <scope>NUCLEOTIDE SEQUENCE [LARGE SCALE GENOMIC DNA]</scope>
    <source>
        <strain evidence="2 3">GEO_47_Down_B</strain>
    </source>
</reference>
<organism evidence="2 3">
    <name type="scientific">Raoultella planticola</name>
    <name type="common">Klebsiella planticola</name>
    <dbReference type="NCBI Taxonomy" id="575"/>
    <lineage>
        <taxon>Bacteria</taxon>
        <taxon>Pseudomonadati</taxon>
        <taxon>Pseudomonadota</taxon>
        <taxon>Gammaproteobacteria</taxon>
        <taxon>Enterobacterales</taxon>
        <taxon>Enterobacteriaceae</taxon>
        <taxon>Klebsiella/Raoultella group</taxon>
        <taxon>Raoultella</taxon>
    </lineage>
</organism>
<dbReference type="AlphaFoldDB" id="A0A443VG61"/>
<dbReference type="Gene3D" id="3.40.50.720">
    <property type="entry name" value="NAD(P)-binding Rossmann-like Domain"/>
    <property type="match status" value="1"/>
</dbReference>
<proteinExistence type="predicted"/>
<gene>
    <name evidence="2" type="ORF">DN603_25630</name>
</gene>